<dbReference type="InterPro" id="IPR001126">
    <property type="entry name" value="UmuC"/>
</dbReference>
<dbReference type="NCBIfam" id="NF002955">
    <property type="entry name" value="PRK03609.1"/>
    <property type="match status" value="1"/>
</dbReference>
<comment type="caution">
    <text evidence="7">The sequence shown here is derived from an EMBL/GenBank/DDBJ whole genome shotgun (WGS) entry which is preliminary data.</text>
</comment>
<keyword evidence="8" id="KW-1185">Reference proteome</keyword>
<dbReference type="InterPro" id="IPR025188">
    <property type="entry name" value="DUF4113"/>
</dbReference>
<dbReference type="PANTHER" id="PTHR11076:SF34">
    <property type="entry name" value="PROTEIN UMUC"/>
    <property type="match status" value="1"/>
</dbReference>
<dbReference type="GO" id="GO:0003887">
    <property type="term" value="F:DNA-directed DNA polymerase activity"/>
    <property type="evidence" value="ECO:0007669"/>
    <property type="project" value="TreeGrafter"/>
</dbReference>
<evidence type="ECO:0000256" key="1">
    <source>
        <dbReference type="ARBA" id="ARBA00010945"/>
    </source>
</evidence>
<name>W1NBG1_9GAMM</name>
<dbReference type="eggNOG" id="COG0389">
    <property type="taxonomic scope" value="Bacteria"/>
</dbReference>
<dbReference type="Pfam" id="PF11799">
    <property type="entry name" value="IMS_C"/>
    <property type="match status" value="1"/>
</dbReference>
<evidence type="ECO:0000313" key="7">
    <source>
        <dbReference type="EMBL" id="ERL52551.1"/>
    </source>
</evidence>
<dbReference type="STRING" id="1178482.AR456_18625"/>
<dbReference type="Gene3D" id="3.40.1170.60">
    <property type="match status" value="1"/>
</dbReference>
<evidence type="ECO:0000256" key="2">
    <source>
        <dbReference type="ARBA" id="ARBA00022763"/>
    </source>
</evidence>
<keyword evidence="4" id="KW-0234">DNA repair</keyword>
<keyword evidence="2" id="KW-0227">DNA damage</keyword>
<keyword evidence="3" id="KW-0741">SOS mutagenesis</keyword>
<dbReference type="AlphaFoldDB" id="W1NBG1"/>
<dbReference type="GO" id="GO:0042276">
    <property type="term" value="P:error-prone translesion synthesis"/>
    <property type="evidence" value="ECO:0007669"/>
    <property type="project" value="TreeGrafter"/>
</dbReference>
<gene>
    <name evidence="7" type="ORF">BJB45_08335</name>
</gene>
<dbReference type="Pfam" id="PF00817">
    <property type="entry name" value="IMS"/>
    <property type="match status" value="1"/>
</dbReference>
<feature type="domain" description="UmuC" evidence="6">
    <location>
        <begin position="2"/>
        <end position="185"/>
    </location>
</feature>
<evidence type="ECO:0000256" key="4">
    <source>
        <dbReference type="ARBA" id="ARBA00023204"/>
    </source>
</evidence>
<dbReference type="Pfam" id="PF13438">
    <property type="entry name" value="DUF4113"/>
    <property type="match status" value="1"/>
</dbReference>
<dbReference type="GO" id="GO:0005829">
    <property type="term" value="C:cytosol"/>
    <property type="evidence" value="ECO:0007669"/>
    <property type="project" value="TreeGrafter"/>
</dbReference>
<dbReference type="InterPro" id="IPR050116">
    <property type="entry name" value="DNA_polymerase-Y"/>
</dbReference>
<dbReference type="InterPro" id="IPR043128">
    <property type="entry name" value="Rev_trsase/Diguanyl_cyclase"/>
</dbReference>
<dbReference type="PATRIC" id="fig|1178482.3.peg.839"/>
<dbReference type="InterPro" id="IPR043502">
    <property type="entry name" value="DNA/RNA_pol_sf"/>
</dbReference>
<dbReference type="CDD" id="cd01700">
    <property type="entry name" value="PolY_Pol_V_umuC"/>
    <property type="match status" value="1"/>
</dbReference>
<dbReference type="InterPro" id="IPR017961">
    <property type="entry name" value="DNA_pol_Y-fam_little_finger"/>
</dbReference>
<dbReference type="GO" id="GO:0006281">
    <property type="term" value="P:DNA repair"/>
    <property type="evidence" value="ECO:0007669"/>
    <property type="project" value="UniProtKB-KW"/>
</dbReference>
<dbReference type="Proteomes" id="UP000019113">
    <property type="component" value="Unassembled WGS sequence"/>
</dbReference>
<evidence type="ECO:0000256" key="5">
    <source>
        <dbReference type="ARBA" id="ARBA00023236"/>
    </source>
</evidence>
<dbReference type="SUPFAM" id="SSF56672">
    <property type="entry name" value="DNA/RNA polymerases"/>
    <property type="match status" value="1"/>
</dbReference>
<dbReference type="KEGG" id="hhu:AR456_18625"/>
<reference evidence="7 8" key="1">
    <citation type="submission" date="2013-08" db="EMBL/GenBank/DDBJ databases">
        <title>draft genome of Halomonas huanghegensis, strain BJGMM-B45T.</title>
        <authorList>
            <person name="Miao C."/>
            <person name="Wan Y."/>
            <person name="Jin W."/>
        </authorList>
    </citation>
    <scope>NUCLEOTIDE SEQUENCE [LARGE SCALE GENOMIC DNA]</scope>
    <source>
        <strain evidence="7 8">BJGMM-B45</strain>
    </source>
</reference>
<dbReference type="EMBL" id="AVBC01000018">
    <property type="protein sequence ID" value="ERL52551.1"/>
    <property type="molecule type" value="Genomic_DNA"/>
</dbReference>
<accession>W1NBG1</accession>
<sequence length="417" mass="46838">MLALVDCNSFYASCEQIFRPDLRGRPVVVLSNNDGFVVARSKEAKALGIPDLEPFHKIEHLLRQHNVTIFSSNYPLYGDISDRVMTTLQAFSGRIEVYSIDEMFLDLSGMPGDFSELGREIKDSVWQNVRMPVGVGIAPSKTLAKVANHAAKKIPKCGGVCVLDEPHKWEWLLKRMPVTGVWGIAKRLAKRLEDLRIYSAWDLATANPKIVRRASNVNLERTIEELNGRPCLGLEDVPPAKKQIYCTRGFGKRSDTLEPIQEAVALYASRAVDKLRAQRSLVTTLHVFLHTSPFEPNFVSASAAAQLPYPTDDVRLVAALARRTVASLYRPGHQYVKAGVGMIEILDRRHHQFDMLEPGQSVQSDKLMATLDAIKRRHGKGAVFLAAQGVSQPWYMRQKFRSPEYTTRWTDIPCVKT</sequence>
<dbReference type="RefSeq" id="WP_021817792.1">
    <property type="nucleotide sequence ID" value="NZ_AVBC01000018.1"/>
</dbReference>
<proteinExistence type="inferred from homology"/>
<evidence type="ECO:0000313" key="8">
    <source>
        <dbReference type="Proteomes" id="UP000019113"/>
    </source>
</evidence>
<dbReference type="Gene3D" id="3.30.70.270">
    <property type="match status" value="1"/>
</dbReference>
<evidence type="ECO:0000259" key="6">
    <source>
        <dbReference type="PROSITE" id="PS50173"/>
    </source>
</evidence>
<dbReference type="PANTHER" id="PTHR11076">
    <property type="entry name" value="DNA REPAIR POLYMERASE UMUC / TRANSFERASE FAMILY MEMBER"/>
    <property type="match status" value="1"/>
</dbReference>
<dbReference type="PROSITE" id="PS50173">
    <property type="entry name" value="UMUC"/>
    <property type="match status" value="1"/>
</dbReference>
<dbReference type="GO" id="GO:0003684">
    <property type="term" value="F:damaged DNA binding"/>
    <property type="evidence" value="ECO:0007669"/>
    <property type="project" value="InterPro"/>
</dbReference>
<evidence type="ECO:0000256" key="3">
    <source>
        <dbReference type="ARBA" id="ARBA00023199"/>
    </source>
</evidence>
<keyword evidence="5" id="KW-0742">SOS response</keyword>
<protein>
    <recommendedName>
        <fullName evidence="6">UmuC domain-containing protein</fullName>
    </recommendedName>
</protein>
<dbReference type="OrthoDB" id="9808813at2"/>
<comment type="similarity">
    <text evidence="1">Belongs to the DNA polymerase type-Y family.</text>
</comment>
<organism evidence="7 8">
    <name type="scientific">Halomonas huangheensis</name>
    <dbReference type="NCBI Taxonomy" id="1178482"/>
    <lineage>
        <taxon>Bacteria</taxon>
        <taxon>Pseudomonadati</taxon>
        <taxon>Pseudomonadota</taxon>
        <taxon>Gammaproteobacteria</taxon>
        <taxon>Oceanospirillales</taxon>
        <taxon>Halomonadaceae</taxon>
        <taxon>Halomonas</taxon>
    </lineage>
</organism>
<dbReference type="GO" id="GO:0009432">
    <property type="term" value="P:SOS response"/>
    <property type="evidence" value="ECO:0007669"/>
    <property type="project" value="UniProtKB-KW"/>
</dbReference>